<gene>
    <name evidence="1" type="ORF">HPB47_012067</name>
</gene>
<evidence type="ECO:0000313" key="2">
    <source>
        <dbReference type="Proteomes" id="UP000805193"/>
    </source>
</evidence>
<sequence>MEEKEELNRVVQEQLQQEVNDLEFRSRRLNLEIHGIPAVQGENLLTSLNWLADKLEVPHLTESDVTSVHRLPAKQGHVPGIIVRFTRQQNRDEWLKGKNKLKGSTPRVFIQENLTRYNRELLRATKDQAKEKNYAFTWYTNGKVLVRRTEGARAIHIKSRDDLNQL</sequence>
<protein>
    <submittedName>
        <fullName evidence="1">Uncharacterized protein</fullName>
    </submittedName>
</protein>
<accession>A0AC60NUI1</accession>
<organism evidence="1 2">
    <name type="scientific">Ixodes persulcatus</name>
    <name type="common">Taiga tick</name>
    <dbReference type="NCBI Taxonomy" id="34615"/>
    <lineage>
        <taxon>Eukaryota</taxon>
        <taxon>Metazoa</taxon>
        <taxon>Ecdysozoa</taxon>
        <taxon>Arthropoda</taxon>
        <taxon>Chelicerata</taxon>
        <taxon>Arachnida</taxon>
        <taxon>Acari</taxon>
        <taxon>Parasitiformes</taxon>
        <taxon>Ixodida</taxon>
        <taxon>Ixodoidea</taxon>
        <taxon>Ixodidae</taxon>
        <taxon>Ixodinae</taxon>
        <taxon>Ixodes</taxon>
    </lineage>
</organism>
<proteinExistence type="predicted"/>
<name>A0AC60NUI1_IXOPE</name>
<dbReference type="EMBL" id="JABSTQ010011486">
    <property type="protein sequence ID" value="KAG0410816.1"/>
    <property type="molecule type" value="Genomic_DNA"/>
</dbReference>
<keyword evidence="2" id="KW-1185">Reference proteome</keyword>
<dbReference type="Proteomes" id="UP000805193">
    <property type="component" value="Unassembled WGS sequence"/>
</dbReference>
<evidence type="ECO:0000313" key="1">
    <source>
        <dbReference type="EMBL" id="KAG0410816.1"/>
    </source>
</evidence>
<reference evidence="1 2" key="1">
    <citation type="journal article" date="2020" name="Cell">
        <title>Large-Scale Comparative Analyses of Tick Genomes Elucidate Their Genetic Diversity and Vector Capacities.</title>
        <authorList>
            <consortium name="Tick Genome and Microbiome Consortium (TIGMIC)"/>
            <person name="Jia N."/>
            <person name="Wang J."/>
            <person name="Shi W."/>
            <person name="Du L."/>
            <person name="Sun Y."/>
            <person name="Zhan W."/>
            <person name="Jiang J.F."/>
            <person name="Wang Q."/>
            <person name="Zhang B."/>
            <person name="Ji P."/>
            <person name="Bell-Sakyi L."/>
            <person name="Cui X.M."/>
            <person name="Yuan T.T."/>
            <person name="Jiang B.G."/>
            <person name="Yang W.F."/>
            <person name="Lam T.T."/>
            <person name="Chang Q.C."/>
            <person name="Ding S.J."/>
            <person name="Wang X.J."/>
            <person name="Zhu J.G."/>
            <person name="Ruan X.D."/>
            <person name="Zhao L."/>
            <person name="Wei J.T."/>
            <person name="Ye R.Z."/>
            <person name="Que T.C."/>
            <person name="Du C.H."/>
            <person name="Zhou Y.H."/>
            <person name="Cheng J.X."/>
            <person name="Dai P.F."/>
            <person name="Guo W.B."/>
            <person name="Han X.H."/>
            <person name="Huang E.J."/>
            <person name="Li L.F."/>
            <person name="Wei W."/>
            <person name="Gao Y.C."/>
            <person name="Liu J.Z."/>
            <person name="Shao H.Z."/>
            <person name="Wang X."/>
            <person name="Wang C.C."/>
            <person name="Yang T.C."/>
            <person name="Huo Q.B."/>
            <person name="Li W."/>
            <person name="Chen H.Y."/>
            <person name="Chen S.E."/>
            <person name="Zhou L.G."/>
            <person name="Ni X.B."/>
            <person name="Tian J.H."/>
            <person name="Sheng Y."/>
            <person name="Liu T."/>
            <person name="Pan Y.S."/>
            <person name="Xia L.Y."/>
            <person name="Li J."/>
            <person name="Zhao F."/>
            <person name="Cao W.C."/>
        </authorList>
    </citation>
    <scope>NUCLEOTIDE SEQUENCE [LARGE SCALE GENOMIC DNA]</scope>
    <source>
        <strain evidence="1">Iper-2018</strain>
    </source>
</reference>
<comment type="caution">
    <text evidence="1">The sequence shown here is derived from an EMBL/GenBank/DDBJ whole genome shotgun (WGS) entry which is preliminary data.</text>
</comment>